<keyword evidence="9" id="KW-0547">Nucleotide-binding</keyword>
<dbReference type="GO" id="GO:0005524">
    <property type="term" value="F:ATP binding"/>
    <property type="evidence" value="ECO:0007669"/>
    <property type="project" value="UniProtKB-KW"/>
</dbReference>
<feature type="compositionally biased region" description="Basic and acidic residues" evidence="18">
    <location>
        <begin position="369"/>
        <end position="379"/>
    </location>
</feature>
<evidence type="ECO:0000256" key="17">
    <source>
        <dbReference type="SAM" id="Coils"/>
    </source>
</evidence>
<sequence length="1244" mass="141913">MQGKGRTVFDYEKLPLKVRIYRISDTEVGSDQHNPRNEYVLNLGIGHDGKSLNKIVYGQITLPEAVERLFLEIISNAGDNVDESRKRGYDPGVIEITMTNTMIKIRNGGCPIPIEVDPRYGVWTPQLIFGNLVSSSHYDPNKTRTGCGRNGYGAKLANIFSKLFIVRIGNNEYKKEYVQEWRDNMWLNNPDENYCQPPIISDGYNGPNYVEIEYHMDFERFAMTGYTQESMFLFARHAADVSFTSKVPVYFNGMTLDNSDIGDYCLPYAQSDDPAVIIYREYANGVPTVNKKIKGNIVTTSVNPAVPVLEMAVMETAYAGKVISFVNGMCTKEGGVHVEAALKAITTPILDLINSGNPSRTGKGRKGAKVPDEKEEKSTGAKITPSDITPHLTLIIAVRVENPSFKSQTKEFLTKPRPKVNISADALNPMKKWDIVDLLWKQLEAKKFALLRKTDGKSRGRFDDGKVRHANNAGDGKTDCTLIIVEGDSAKSYPTKLLSEMEKNRKDKEVTGRDIFGIWPIRGKIINTMKATVEQLSNSDIICNLKKILKLQEGVDYSDPANFATLNYQRVVILADADDDGKHIIGLVICYFYVRFRSLLQRGYINFMRTPLIRLKRKDGNNKGKAFFTMKEFDEWKLQNPNVKINHGDIKYCKGLGSSSDKEIAGDYPSNIRQIMCVYDDEVQELDQYGNIVKIDRAAEAMNLAFHPTYANQRKEWIEKWVPAEIPSNLVYLPISQFIKSELIEYGYRDLVRSIPNVMDGLKDGQRKALFGILLRWYNRGPNSAKVGKKVKVGNEKIKEKKNFKPATVEIYGSYASSITAYHHGPANMCKTVVNMGQSYVGSNNMPYFEADGQLGSRDLDGKDSAQNRYPSVTPSWWIPYVYREEDDPILKYKEEQEMTIEPEEYLPILNMELINGFSGIAVGFSTFGLKHNPRDNANWLKARLMGQVPTEFIPWYRGFRGTIEVKSKDKGHVVDILPEVQSEIVENVESVENNAESHNKYEDAKEDDRSWIVVKGVFQNTGKEIIVTEIPFTTSIDAYKQFLEKLKTNKKIKSFLDRSTADYPHFIIKGFKEEANHKNLYLQRNLSMTNMVLLDNGRPKKYASAHNIMETFYQKRLPWYQVRKDSILTKLNHKLKVISDKIKVIRLVKDGHVTIINRKKPDVMNELEKTHGINKDNVSDLSLWSLTDDIIEEHVNKLNKTHEDIQKVTNTDIRQMWYNDILAFEEKYNEMELKAEKKSNKKK</sequence>
<dbReference type="InterPro" id="IPR014721">
    <property type="entry name" value="Ribsml_uS5_D2-typ_fold_subgr"/>
</dbReference>
<dbReference type="InterPro" id="IPR036890">
    <property type="entry name" value="HATPase_C_sf"/>
</dbReference>
<keyword evidence="8" id="KW-0479">Metal-binding</keyword>
<dbReference type="InterPro" id="IPR018522">
    <property type="entry name" value="TopoIIA_CS"/>
</dbReference>
<evidence type="ECO:0000256" key="12">
    <source>
        <dbReference type="ARBA" id="ARBA00023029"/>
    </source>
</evidence>
<dbReference type="GO" id="GO:0003918">
    <property type="term" value="F:DNA topoisomerase type II (double strand cut, ATP-hydrolyzing) activity"/>
    <property type="evidence" value="ECO:0007669"/>
    <property type="project" value="UniProtKB-EC"/>
</dbReference>
<dbReference type="KEGG" id="vg:35382742"/>
<dbReference type="Pfam" id="PF16898">
    <property type="entry name" value="TOPRIM_C"/>
    <property type="match status" value="1"/>
</dbReference>
<evidence type="ECO:0000256" key="18">
    <source>
        <dbReference type="SAM" id="MobiDB-lite"/>
    </source>
</evidence>
<evidence type="ECO:0000256" key="10">
    <source>
        <dbReference type="ARBA" id="ARBA00022840"/>
    </source>
</evidence>
<dbReference type="Gene3D" id="3.90.199.10">
    <property type="entry name" value="Topoisomerase II, domain 5"/>
    <property type="match status" value="1"/>
</dbReference>
<feature type="active site" description="O-(5'-phospho-DNA)-tyrosine intermediate" evidence="16">
    <location>
        <position position="870"/>
    </location>
</feature>
<dbReference type="InterPro" id="IPR020568">
    <property type="entry name" value="Ribosomal_Su5_D2-typ_SF"/>
</dbReference>
<keyword evidence="17" id="KW-0175">Coiled coil</keyword>
<keyword evidence="11" id="KW-0460">Magnesium</keyword>
<dbReference type="GO" id="GO:0006265">
    <property type="term" value="P:DNA topological change"/>
    <property type="evidence" value="ECO:0007669"/>
    <property type="project" value="UniProtKB-UniRule"/>
</dbReference>
<evidence type="ECO:0000256" key="3">
    <source>
        <dbReference type="ARBA" id="ARBA00001936"/>
    </source>
</evidence>
<evidence type="ECO:0000256" key="8">
    <source>
        <dbReference type="ARBA" id="ARBA00022723"/>
    </source>
</evidence>
<gene>
    <name evidence="20" type="ORF">ORPV_902</name>
</gene>
<dbReference type="InterPro" id="IPR050634">
    <property type="entry name" value="DNA_Topoisomerase_II"/>
</dbReference>
<comment type="cofactor">
    <cofactor evidence="3">
        <name>Mn(2+)</name>
        <dbReference type="ChEBI" id="CHEBI:29035"/>
    </cofactor>
</comment>
<accession>A0A2I2L5L0</accession>
<evidence type="ECO:0000256" key="2">
    <source>
        <dbReference type="ARBA" id="ARBA00001913"/>
    </source>
</evidence>
<comment type="similarity">
    <text evidence="5">Belongs to the type II topoisomerase family.</text>
</comment>
<protein>
    <recommendedName>
        <fullName evidence="7">DNA topoisomerase 2</fullName>
        <ecNumber evidence="6">5.6.2.2</ecNumber>
    </recommendedName>
    <alternativeName>
        <fullName evidence="15">DNA topoisomerase II</fullName>
    </alternativeName>
</protein>
<evidence type="ECO:0000256" key="13">
    <source>
        <dbReference type="ARBA" id="ARBA00023125"/>
    </source>
</evidence>
<dbReference type="EMBL" id="LT906555">
    <property type="protein sequence ID" value="SNW62806.1"/>
    <property type="molecule type" value="Genomic_DNA"/>
</dbReference>
<dbReference type="PROSITE" id="PS52040">
    <property type="entry name" value="TOPO_IIA"/>
    <property type="match status" value="1"/>
</dbReference>
<proteinExistence type="inferred from homology"/>
<comment type="cofactor">
    <cofactor evidence="4">
        <name>Mg(2+)</name>
        <dbReference type="ChEBI" id="CHEBI:18420"/>
    </cofactor>
</comment>
<dbReference type="SUPFAM" id="SSF56719">
    <property type="entry name" value="Type II DNA topoisomerase"/>
    <property type="match status" value="1"/>
</dbReference>
<dbReference type="SMART" id="SM00434">
    <property type="entry name" value="TOP4c"/>
    <property type="match status" value="1"/>
</dbReference>
<dbReference type="Gene3D" id="3.40.50.670">
    <property type="match status" value="1"/>
</dbReference>
<dbReference type="SUPFAM" id="SSF54211">
    <property type="entry name" value="Ribosomal protein S5 domain 2-like"/>
    <property type="match status" value="1"/>
</dbReference>
<dbReference type="Gene3D" id="1.10.268.10">
    <property type="entry name" value="Topoisomerase, domain 3"/>
    <property type="match status" value="1"/>
</dbReference>
<dbReference type="InterPro" id="IPR013757">
    <property type="entry name" value="Topo_IIA_A_a_sf"/>
</dbReference>
<dbReference type="InterPro" id="IPR013759">
    <property type="entry name" value="Topo_IIA_B_C"/>
</dbReference>
<dbReference type="Gene3D" id="3.30.565.10">
    <property type="entry name" value="Histidine kinase-like ATPase, C-terminal domain"/>
    <property type="match status" value="1"/>
</dbReference>
<evidence type="ECO:0000313" key="21">
    <source>
        <dbReference type="Proteomes" id="UP000236316"/>
    </source>
</evidence>
<dbReference type="InterPro" id="IPR013760">
    <property type="entry name" value="Topo_IIA-like_dom_sf"/>
</dbReference>
<reference evidence="20" key="1">
    <citation type="submission" date="2017-08" db="EMBL/GenBank/DDBJ databases">
        <authorList>
            <consortium name="Urmite Genomes"/>
        </authorList>
    </citation>
    <scope>NUCLEOTIDE SEQUENCE [LARGE SCALE GENOMIC DNA]</scope>
    <source>
        <strain evidence="20">IHUMI-LCC2</strain>
    </source>
</reference>
<comment type="catalytic activity">
    <reaction evidence="1 16">
        <text>ATP-dependent breakage, passage and rejoining of double-stranded DNA.</text>
        <dbReference type="EC" id="5.6.2.2"/>
    </reaction>
</comment>
<evidence type="ECO:0000256" key="4">
    <source>
        <dbReference type="ARBA" id="ARBA00001946"/>
    </source>
</evidence>
<dbReference type="GO" id="GO:0000819">
    <property type="term" value="P:sister chromatid segregation"/>
    <property type="evidence" value="ECO:0007669"/>
    <property type="project" value="TreeGrafter"/>
</dbReference>
<organism evidence="20">
    <name type="scientific">Orpheovirus IHUMI-LCC2</name>
    <dbReference type="NCBI Taxonomy" id="2023057"/>
    <lineage>
        <taxon>Viruses</taxon>
        <taxon>Varidnaviria</taxon>
        <taxon>Bamfordvirae</taxon>
        <taxon>Nucleocytoviricota</taxon>
        <taxon>Megaviricetes</taxon>
        <taxon>Pimascovirales</taxon>
        <taxon>Ocovirineae</taxon>
        <taxon>Orpheoviridae</taxon>
        <taxon>Alphaorpheovirus</taxon>
        <taxon>Alphaorpheovirus massiliense</taxon>
    </lineage>
</organism>
<evidence type="ECO:0000256" key="5">
    <source>
        <dbReference type="ARBA" id="ARBA00011080"/>
    </source>
</evidence>
<dbReference type="Pfam" id="PF00521">
    <property type="entry name" value="DNA_topoisoIV"/>
    <property type="match status" value="1"/>
</dbReference>
<dbReference type="PRINTS" id="PR01158">
    <property type="entry name" value="TOPISMRASEII"/>
</dbReference>
<evidence type="ECO:0000256" key="9">
    <source>
        <dbReference type="ARBA" id="ARBA00022741"/>
    </source>
</evidence>
<feature type="region of interest" description="Disordered" evidence="18">
    <location>
        <begin position="356"/>
        <end position="383"/>
    </location>
</feature>
<comment type="cofactor">
    <cofactor evidence="2">
        <name>Ca(2+)</name>
        <dbReference type="ChEBI" id="CHEBI:29108"/>
    </cofactor>
</comment>
<evidence type="ECO:0000256" key="11">
    <source>
        <dbReference type="ARBA" id="ARBA00022842"/>
    </source>
</evidence>
<dbReference type="EC" id="5.6.2.2" evidence="6"/>
<dbReference type="SMART" id="SM00433">
    <property type="entry name" value="TOP2c"/>
    <property type="match status" value="1"/>
</dbReference>
<evidence type="ECO:0000256" key="1">
    <source>
        <dbReference type="ARBA" id="ARBA00000185"/>
    </source>
</evidence>
<dbReference type="PANTHER" id="PTHR10169:SF38">
    <property type="entry name" value="DNA TOPOISOMERASE 2"/>
    <property type="match status" value="1"/>
</dbReference>
<dbReference type="Pfam" id="PF01751">
    <property type="entry name" value="Toprim"/>
    <property type="match status" value="1"/>
</dbReference>
<dbReference type="GO" id="GO:0003677">
    <property type="term" value="F:DNA binding"/>
    <property type="evidence" value="ECO:0007669"/>
    <property type="project" value="UniProtKB-UniRule"/>
</dbReference>
<evidence type="ECO:0000256" key="6">
    <source>
        <dbReference type="ARBA" id="ARBA00012895"/>
    </source>
</evidence>
<dbReference type="InterPro" id="IPR013506">
    <property type="entry name" value="Topo_IIA_bsu_dom2"/>
</dbReference>
<evidence type="ECO:0000256" key="15">
    <source>
        <dbReference type="ARBA" id="ARBA00031138"/>
    </source>
</evidence>
<dbReference type="InterPro" id="IPR006171">
    <property type="entry name" value="TOPRIM_dom"/>
</dbReference>
<dbReference type="PANTHER" id="PTHR10169">
    <property type="entry name" value="DNA TOPOISOMERASE/GYRASE"/>
    <property type="match status" value="1"/>
</dbReference>
<keyword evidence="13 16" id="KW-0238">DNA-binding</keyword>
<keyword evidence="10" id="KW-0067">ATP-binding</keyword>
<evidence type="ECO:0000256" key="16">
    <source>
        <dbReference type="PROSITE-ProRule" id="PRU01384"/>
    </source>
</evidence>
<dbReference type="Gene3D" id="3.30.1490.30">
    <property type="match status" value="1"/>
</dbReference>
<dbReference type="PRINTS" id="PR00418">
    <property type="entry name" value="TPI2FAMILY"/>
</dbReference>
<feature type="coiled-coil region" evidence="17">
    <location>
        <begin position="1192"/>
        <end position="1242"/>
    </location>
</feature>
<dbReference type="PROSITE" id="PS00177">
    <property type="entry name" value="TOPOISOMERASE_II"/>
    <property type="match status" value="1"/>
</dbReference>
<keyword evidence="21" id="KW-1185">Reference proteome</keyword>
<dbReference type="Gene3D" id="3.30.230.10">
    <property type="match status" value="1"/>
</dbReference>
<evidence type="ECO:0000259" key="19">
    <source>
        <dbReference type="PROSITE" id="PS52040"/>
    </source>
</evidence>
<dbReference type="InterPro" id="IPR031660">
    <property type="entry name" value="TOPRIM_C"/>
</dbReference>
<dbReference type="GeneID" id="35382742"/>
<evidence type="ECO:0000256" key="14">
    <source>
        <dbReference type="ARBA" id="ARBA00023235"/>
    </source>
</evidence>
<dbReference type="Pfam" id="PF00204">
    <property type="entry name" value="DNA_gyraseB"/>
    <property type="match status" value="1"/>
</dbReference>
<evidence type="ECO:0000256" key="7">
    <source>
        <dbReference type="ARBA" id="ARBA00019635"/>
    </source>
</evidence>
<dbReference type="InterPro" id="IPR001154">
    <property type="entry name" value="TopoII_euk"/>
</dbReference>
<dbReference type="InterPro" id="IPR001241">
    <property type="entry name" value="Topo_IIA"/>
</dbReference>
<dbReference type="RefSeq" id="YP_009449108.1">
    <property type="nucleotide sequence ID" value="NC_036594.1"/>
</dbReference>
<dbReference type="SUPFAM" id="SSF55874">
    <property type="entry name" value="ATPase domain of HSP90 chaperone/DNA topoisomerase II/histidine kinase"/>
    <property type="match status" value="1"/>
</dbReference>
<dbReference type="GO" id="GO:0046872">
    <property type="term" value="F:metal ion binding"/>
    <property type="evidence" value="ECO:0007669"/>
    <property type="project" value="UniProtKB-KW"/>
</dbReference>
<keyword evidence="12 16" id="KW-0799">Topoisomerase</keyword>
<keyword evidence="14 16" id="KW-0413">Isomerase</keyword>
<evidence type="ECO:0000313" key="20">
    <source>
        <dbReference type="EMBL" id="SNW62806.1"/>
    </source>
</evidence>
<name>A0A2I2L5L0_9VIRU</name>
<dbReference type="Proteomes" id="UP000236316">
    <property type="component" value="Segment"/>
</dbReference>
<dbReference type="InterPro" id="IPR013758">
    <property type="entry name" value="Topo_IIA_A/C_ab"/>
</dbReference>
<feature type="domain" description="Topo IIA-type catalytic" evidence="19">
    <location>
        <begin position="755"/>
        <end position="1222"/>
    </location>
</feature>
<dbReference type="FunFam" id="3.40.50.670:FF:000001">
    <property type="entry name" value="DNA topoisomerase 2"/>
    <property type="match status" value="1"/>
</dbReference>
<dbReference type="InterPro" id="IPR002205">
    <property type="entry name" value="Topo_IIA_dom_A"/>
</dbReference>